<accession>A0A179GSZ7</accession>
<organism evidence="2 3">
    <name type="scientific">Purpureocillium lilacinum</name>
    <name type="common">Paecilomyces lilacinus</name>
    <dbReference type="NCBI Taxonomy" id="33203"/>
    <lineage>
        <taxon>Eukaryota</taxon>
        <taxon>Fungi</taxon>
        <taxon>Dikarya</taxon>
        <taxon>Ascomycota</taxon>
        <taxon>Pezizomycotina</taxon>
        <taxon>Sordariomycetes</taxon>
        <taxon>Hypocreomycetidae</taxon>
        <taxon>Hypocreales</taxon>
        <taxon>Ophiocordycipitaceae</taxon>
        <taxon>Purpureocillium</taxon>
    </lineage>
</organism>
<proteinExistence type="predicted"/>
<gene>
    <name evidence="2" type="ORF">VFPBJ_05996</name>
</gene>
<evidence type="ECO:0000256" key="1">
    <source>
        <dbReference type="SAM" id="MobiDB-lite"/>
    </source>
</evidence>
<comment type="caution">
    <text evidence="2">The sequence shown here is derived from an EMBL/GenBank/DDBJ whole genome shotgun (WGS) entry which is preliminary data.</text>
</comment>
<dbReference type="Proteomes" id="UP000078240">
    <property type="component" value="Unassembled WGS sequence"/>
</dbReference>
<evidence type="ECO:0000313" key="3">
    <source>
        <dbReference type="Proteomes" id="UP000078240"/>
    </source>
</evidence>
<reference evidence="2 3" key="1">
    <citation type="submission" date="2016-01" db="EMBL/GenBank/DDBJ databases">
        <title>Biosynthesis of antibiotic leucinostatins and their inhibition on Phytophthora in bio-control Purpureocillium lilacinum.</title>
        <authorList>
            <person name="Wang G."/>
            <person name="Liu Z."/>
            <person name="Lin R."/>
            <person name="Li E."/>
            <person name="Mao Z."/>
            <person name="Ling J."/>
            <person name="Yin W."/>
            <person name="Xie B."/>
        </authorList>
    </citation>
    <scope>NUCLEOTIDE SEQUENCE [LARGE SCALE GENOMIC DNA]</scope>
    <source>
        <strain evidence="2">PLBJ-1</strain>
    </source>
</reference>
<sequence length="69" mass="7519">MSIGCGLNLGHWYSSVWPDDSIHGTRLKEAGADGECRLLACLTPRNGSRRLQHEGGQASFNHGQMDSHV</sequence>
<protein>
    <submittedName>
        <fullName evidence="2">Uncharacterized protein</fullName>
    </submittedName>
</protein>
<evidence type="ECO:0000313" key="2">
    <source>
        <dbReference type="EMBL" id="OAQ80411.1"/>
    </source>
</evidence>
<dbReference type="AlphaFoldDB" id="A0A179GSZ7"/>
<dbReference type="EMBL" id="LSBH01000004">
    <property type="protein sequence ID" value="OAQ80411.1"/>
    <property type="molecule type" value="Genomic_DNA"/>
</dbReference>
<feature type="region of interest" description="Disordered" evidence="1">
    <location>
        <begin position="50"/>
        <end position="69"/>
    </location>
</feature>
<name>A0A179GSZ7_PURLI</name>
<feature type="compositionally biased region" description="Polar residues" evidence="1">
    <location>
        <begin position="58"/>
        <end position="69"/>
    </location>
</feature>